<proteinExistence type="predicted"/>
<comment type="caution">
    <text evidence="1">The sequence shown here is derived from an EMBL/GenBank/DDBJ whole genome shotgun (WGS) entry which is preliminary data.</text>
</comment>
<sequence>MRTVTLTRRFYRVTYLNITWTLPADPVGNARVASMLRAARGWSLPITVTPFTVHQAAPACAWCCARPRALVWAGTVRRDSPWCDSPQCQSARQRRAAGSTSARGREIPMMNVEPGYTVAYDLAQVIALAELAVAAEPAAAMEISLDGSRLRFNAGPKTILAALGGEGRTIGTRMTLTFKSRAPVISVESKNDISDLDFMRQCFAEGGKRLYLTRSHGQRSGWLPTCNPTLDQRRPPYDMPERYKVACHTSPGPWHLLDLETGLAYRTKPGQAALQGSRSEMEALAERLNAS</sequence>
<gene>
    <name evidence="1" type="ORF">GCM10022224_104060</name>
</gene>
<evidence type="ECO:0000313" key="2">
    <source>
        <dbReference type="Proteomes" id="UP001500902"/>
    </source>
</evidence>
<evidence type="ECO:0000313" key="1">
    <source>
        <dbReference type="EMBL" id="GAA3722025.1"/>
    </source>
</evidence>
<accession>A0ABP7ENQ5</accession>
<keyword evidence="2" id="KW-1185">Reference proteome</keyword>
<organism evidence="1 2">
    <name type="scientific">Nonomuraea antimicrobica</name>
    <dbReference type="NCBI Taxonomy" id="561173"/>
    <lineage>
        <taxon>Bacteria</taxon>
        <taxon>Bacillati</taxon>
        <taxon>Actinomycetota</taxon>
        <taxon>Actinomycetes</taxon>
        <taxon>Streptosporangiales</taxon>
        <taxon>Streptosporangiaceae</taxon>
        <taxon>Nonomuraea</taxon>
    </lineage>
</organism>
<dbReference type="Proteomes" id="UP001500902">
    <property type="component" value="Unassembled WGS sequence"/>
</dbReference>
<dbReference type="EMBL" id="BAAAZP010000283">
    <property type="protein sequence ID" value="GAA3722025.1"/>
    <property type="molecule type" value="Genomic_DNA"/>
</dbReference>
<protein>
    <submittedName>
        <fullName evidence="1">Uncharacterized protein</fullName>
    </submittedName>
</protein>
<dbReference type="RefSeq" id="WP_344897805.1">
    <property type="nucleotide sequence ID" value="NZ_BAAAZP010000283.1"/>
</dbReference>
<reference evidence="2" key="1">
    <citation type="journal article" date="2019" name="Int. J. Syst. Evol. Microbiol.">
        <title>The Global Catalogue of Microorganisms (GCM) 10K type strain sequencing project: providing services to taxonomists for standard genome sequencing and annotation.</title>
        <authorList>
            <consortium name="The Broad Institute Genomics Platform"/>
            <consortium name="The Broad Institute Genome Sequencing Center for Infectious Disease"/>
            <person name="Wu L."/>
            <person name="Ma J."/>
        </authorList>
    </citation>
    <scope>NUCLEOTIDE SEQUENCE [LARGE SCALE GENOMIC DNA]</scope>
    <source>
        <strain evidence="2">JCM 16904</strain>
    </source>
</reference>
<name>A0ABP7ENQ5_9ACTN</name>